<dbReference type="OrthoDB" id="6359816at2759"/>
<proteinExistence type="predicted"/>
<evidence type="ECO:0000313" key="2">
    <source>
        <dbReference type="EMBL" id="QLI74266.1"/>
    </source>
</evidence>
<accession>A0A7D5ZBV7</accession>
<dbReference type="InterPro" id="IPR011333">
    <property type="entry name" value="SKP1/BTB/POZ_sf"/>
</dbReference>
<evidence type="ECO:0000259" key="1">
    <source>
        <dbReference type="PROSITE" id="PS50097"/>
    </source>
</evidence>
<dbReference type="EMBL" id="CP058938">
    <property type="protein sequence ID" value="QLI74266.1"/>
    <property type="molecule type" value="Genomic_DNA"/>
</dbReference>
<dbReference type="KEGG" id="mbrn:26246919"/>
<dbReference type="AlphaFoldDB" id="A0A7D5ZBV7"/>
<dbReference type="CDD" id="cd18186">
    <property type="entry name" value="BTB_POZ_ZBTB_KLHL-like"/>
    <property type="match status" value="2"/>
</dbReference>
<organism evidence="2 3">
    <name type="scientific">Metarhizium brunneum</name>
    <dbReference type="NCBI Taxonomy" id="500148"/>
    <lineage>
        <taxon>Eukaryota</taxon>
        <taxon>Fungi</taxon>
        <taxon>Dikarya</taxon>
        <taxon>Ascomycota</taxon>
        <taxon>Pezizomycotina</taxon>
        <taxon>Sordariomycetes</taxon>
        <taxon>Hypocreomycetidae</taxon>
        <taxon>Hypocreales</taxon>
        <taxon>Clavicipitaceae</taxon>
        <taxon>Metarhizium</taxon>
    </lineage>
</organism>
<dbReference type="SMART" id="SM00225">
    <property type="entry name" value="BTB"/>
    <property type="match status" value="2"/>
</dbReference>
<evidence type="ECO:0000313" key="3">
    <source>
        <dbReference type="Proteomes" id="UP000510686"/>
    </source>
</evidence>
<sequence length="289" mass="33035">MTAIEKAVREAFDSDTLADVKIYLGDVELPAHSLVLTAQSSYFKRALLGEMQEGKTRKFEYSEGSMHAYWRVFEYMYKGTYSEEPCMKLTELDDDELSKEVRVYQLADYFEVDGLQREALRRFTTKTIALWATEAPLKSGEFSDLTFLCEGQRIPAHRLIVCPQSPVIRAACTGSYKEKETGVYEIKDVSFDVVRQMVEYLYTGRYQVPSSQDSDDKKQYAVLPLVFHARMVDVADTYIIKGLQSLSMANFKKSARRDPDDCVFLRAIVDIYSLQCGPSQVLRDIVVES</sequence>
<dbReference type="PROSITE" id="PS50097">
    <property type="entry name" value="BTB"/>
    <property type="match status" value="2"/>
</dbReference>
<dbReference type="Gene3D" id="3.30.710.10">
    <property type="entry name" value="Potassium Channel Kv1.1, Chain A"/>
    <property type="match status" value="2"/>
</dbReference>
<dbReference type="SUPFAM" id="SSF54695">
    <property type="entry name" value="POZ domain"/>
    <property type="match status" value="2"/>
</dbReference>
<feature type="domain" description="BTB" evidence="1">
    <location>
        <begin position="18"/>
        <end position="85"/>
    </location>
</feature>
<protein>
    <recommendedName>
        <fullName evidence="1">BTB domain-containing protein</fullName>
    </recommendedName>
</protein>
<dbReference type="RefSeq" id="XP_014540325.2">
    <property type="nucleotide sequence ID" value="XM_014684839.2"/>
</dbReference>
<reference evidence="2 3" key="1">
    <citation type="submission" date="2020-07" db="EMBL/GenBank/DDBJ databases">
        <title>Telomere length de novo assembly of all 7 chromosomes of the fungus, Metarhizium brunneum, using a novel assembly pipeline.</title>
        <authorList>
            <person name="Saud z."/>
            <person name="Kortsinoglou A."/>
            <person name="Kouvelis V.N."/>
            <person name="Butt T.M."/>
        </authorList>
    </citation>
    <scope>NUCLEOTIDE SEQUENCE [LARGE SCALE GENOMIC DNA]</scope>
    <source>
        <strain evidence="2 3">4556</strain>
    </source>
</reference>
<dbReference type="PANTHER" id="PTHR47843">
    <property type="entry name" value="BTB DOMAIN-CONTAINING PROTEIN-RELATED"/>
    <property type="match status" value="1"/>
</dbReference>
<dbReference type="Proteomes" id="UP000510686">
    <property type="component" value="Chromosome 7"/>
</dbReference>
<gene>
    <name evidence="2" type="ORF">G6M90_00g112580</name>
</gene>
<dbReference type="GeneID" id="26246919"/>
<feature type="domain" description="BTB" evidence="1">
    <location>
        <begin position="143"/>
        <end position="210"/>
    </location>
</feature>
<dbReference type="InterPro" id="IPR000210">
    <property type="entry name" value="BTB/POZ_dom"/>
</dbReference>
<dbReference type="Pfam" id="PF00651">
    <property type="entry name" value="BTB"/>
    <property type="match status" value="2"/>
</dbReference>
<keyword evidence="3" id="KW-1185">Reference proteome</keyword>
<dbReference type="PANTHER" id="PTHR47843:SF5">
    <property type="entry name" value="BTB_POZ DOMAIN PROTEIN"/>
    <property type="match status" value="1"/>
</dbReference>
<name>A0A7D5ZBV7_9HYPO</name>